<name>A0ABP8A851_9MICO</name>
<dbReference type="InterPro" id="IPR003675">
    <property type="entry name" value="Rce1/LyrA-like_dom"/>
</dbReference>
<dbReference type="Proteomes" id="UP001501079">
    <property type="component" value="Unassembled WGS sequence"/>
</dbReference>
<sequence>MLGAVFGLVPSTLALSWVVPVVVGIVGLVLVAGWRLRLSVALYVGAEIGGLPWPSAPAVAAAAFFMLNIHALQDPKFWVVRPTRPWATWTIISAGAIGAGTMAVALDWRQIRTGYVFPLPIPPEWSVPLLAIGAAVLNTIGEEALWRGMLATLSARVLTLRTATVVQAFSFGLAHYNGIPNGPVGIVAAAVFSAFLYLVSVRVGAVGALVAHFLADLVIFLTVMHFALFAWSG</sequence>
<feature type="transmembrane region" description="Helical" evidence="1">
    <location>
        <begin position="182"/>
        <end position="199"/>
    </location>
</feature>
<reference evidence="4" key="1">
    <citation type="journal article" date="2019" name="Int. J. Syst. Evol. Microbiol.">
        <title>The Global Catalogue of Microorganisms (GCM) 10K type strain sequencing project: providing services to taxonomists for standard genome sequencing and annotation.</title>
        <authorList>
            <consortium name="The Broad Institute Genomics Platform"/>
            <consortium name="The Broad Institute Genome Sequencing Center for Infectious Disease"/>
            <person name="Wu L."/>
            <person name="Ma J."/>
        </authorList>
    </citation>
    <scope>NUCLEOTIDE SEQUENCE [LARGE SCALE GENOMIC DNA]</scope>
    <source>
        <strain evidence="4">JCM 17591</strain>
    </source>
</reference>
<accession>A0ABP8A851</accession>
<gene>
    <name evidence="3" type="ORF">GCM10022287_32490</name>
</gene>
<proteinExistence type="predicted"/>
<protein>
    <recommendedName>
        <fullName evidence="2">CAAX prenyl protease 2/Lysostaphin resistance protein A-like domain-containing protein</fullName>
    </recommendedName>
</protein>
<feature type="transmembrane region" description="Helical" evidence="1">
    <location>
        <begin position="40"/>
        <end position="65"/>
    </location>
</feature>
<evidence type="ECO:0000313" key="3">
    <source>
        <dbReference type="EMBL" id="GAA4179712.1"/>
    </source>
</evidence>
<feature type="domain" description="CAAX prenyl protease 2/Lysostaphin resistance protein A-like" evidence="2">
    <location>
        <begin position="126"/>
        <end position="218"/>
    </location>
</feature>
<evidence type="ECO:0000313" key="4">
    <source>
        <dbReference type="Proteomes" id="UP001501079"/>
    </source>
</evidence>
<feature type="transmembrane region" description="Helical" evidence="1">
    <location>
        <begin position="86"/>
        <end position="105"/>
    </location>
</feature>
<dbReference type="EMBL" id="BAABBW010000005">
    <property type="protein sequence ID" value="GAA4179712.1"/>
    <property type="molecule type" value="Genomic_DNA"/>
</dbReference>
<evidence type="ECO:0000259" key="2">
    <source>
        <dbReference type="Pfam" id="PF02517"/>
    </source>
</evidence>
<feature type="transmembrane region" description="Helical" evidence="1">
    <location>
        <begin position="206"/>
        <end position="231"/>
    </location>
</feature>
<keyword evidence="1" id="KW-1133">Transmembrane helix</keyword>
<organism evidence="3 4">
    <name type="scientific">Gryllotalpicola koreensis</name>
    <dbReference type="NCBI Taxonomy" id="993086"/>
    <lineage>
        <taxon>Bacteria</taxon>
        <taxon>Bacillati</taxon>
        <taxon>Actinomycetota</taxon>
        <taxon>Actinomycetes</taxon>
        <taxon>Micrococcales</taxon>
        <taxon>Microbacteriaceae</taxon>
        <taxon>Gryllotalpicola</taxon>
    </lineage>
</organism>
<feature type="transmembrane region" description="Helical" evidence="1">
    <location>
        <begin position="12"/>
        <end position="34"/>
    </location>
</feature>
<comment type="caution">
    <text evidence="3">The sequence shown here is derived from an EMBL/GenBank/DDBJ whole genome shotgun (WGS) entry which is preliminary data.</text>
</comment>
<dbReference type="Pfam" id="PF02517">
    <property type="entry name" value="Rce1-like"/>
    <property type="match status" value="1"/>
</dbReference>
<keyword evidence="4" id="KW-1185">Reference proteome</keyword>
<evidence type="ECO:0000256" key="1">
    <source>
        <dbReference type="SAM" id="Phobius"/>
    </source>
</evidence>
<keyword evidence="1" id="KW-0472">Membrane</keyword>
<keyword evidence="1" id="KW-0812">Transmembrane</keyword>